<dbReference type="AlphaFoldDB" id="A0A6I3IY91"/>
<reference evidence="6 7" key="1">
    <citation type="submission" date="2019-11" db="EMBL/GenBank/DDBJ databases">
        <title>Whole genome sequencing identifies a novel species of the genus Arsenicicoccus isolated from human blood.</title>
        <authorList>
            <person name="Jeong J.H."/>
            <person name="Kweon O.J."/>
            <person name="Kim H.R."/>
            <person name="Kim T.-H."/>
            <person name="Ha S.-M."/>
            <person name="Lee M.-K."/>
        </authorList>
    </citation>
    <scope>NUCLEOTIDE SEQUENCE [LARGE SCALE GENOMIC DNA]</scope>
    <source>
        <strain evidence="6 7">MKL-02</strain>
    </source>
</reference>
<protein>
    <recommendedName>
        <fullName evidence="1">D-inositol 3-phosphate glycosyltransferase</fullName>
    </recommendedName>
</protein>
<evidence type="ECO:0000256" key="2">
    <source>
        <dbReference type="ARBA" id="ARBA00022676"/>
    </source>
</evidence>
<evidence type="ECO:0000313" key="7">
    <source>
        <dbReference type="Proteomes" id="UP000431092"/>
    </source>
</evidence>
<dbReference type="Pfam" id="PF13439">
    <property type="entry name" value="Glyco_transf_4"/>
    <property type="match status" value="1"/>
</dbReference>
<dbReference type="Pfam" id="PF00534">
    <property type="entry name" value="Glycos_transf_1"/>
    <property type="match status" value="1"/>
</dbReference>
<evidence type="ECO:0000313" key="6">
    <source>
        <dbReference type="EMBL" id="MTB71876.1"/>
    </source>
</evidence>
<gene>
    <name evidence="6" type="ORF">GGG17_07820</name>
</gene>
<keyword evidence="3 6" id="KW-0808">Transferase</keyword>
<dbReference type="GO" id="GO:0016758">
    <property type="term" value="F:hexosyltransferase activity"/>
    <property type="evidence" value="ECO:0007669"/>
    <property type="project" value="TreeGrafter"/>
</dbReference>
<keyword evidence="2" id="KW-0328">Glycosyltransferase</keyword>
<proteinExistence type="predicted"/>
<dbReference type="InterPro" id="IPR028098">
    <property type="entry name" value="Glyco_trans_4-like_N"/>
</dbReference>
<evidence type="ECO:0000256" key="1">
    <source>
        <dbReference type="ARBA" id="ARBA00021292"/>
    </source>
</evidence>
<evidence type="ECO:0000259" key="4">
    <source>
        <dbReference type="Pfam" id="PF00534"/>
    </source>
</evidence>
<comment type="caution">
    <text evidence="6">The sequence shown here is derived from an EMBL/GenBank/DDBJ whole genome shotgun (WGS) entry which is preliminary data.</text>
</comment>
<dbReference type="RefSeq" id="WP_311966509.1">
    <property type="nucleotide sequence ID" value="NZ_WLVL01000028.1"/>
</dbReference>
<evidence type="ECO:0000256" key="3">
    <source>
        <dbReference type="ARBA" id="ARBA00022679"/>
    </source>
</evidence>
<dbReference type="Gene3D" id="3.40.50.2000">
    <property type="entry name" value="Glycogen Phosphorylase B"/>
    <property type="match status" value="2"/>
</dbReference>
<evidence type="ECO:0000259" key="5">
    <source>
        <dbReference type="Pfam" id="PF13439"/>
    </source>
</evidence>
<dbReference type="PANTHER" id="PTHR45947">
    <property type="entry name" value="SULFOQUINOVOSYL TRANSFERASE SQD2"/>
    <property type="match status" value="1"/>
</dbReference>
<dbReference type="GO" id="GO:1901137">
    <property type="term" value="P:carbohydrate derivative biosynthetic process"/>
    <property type="evidence" value="ECO:0007669"/>
    <property type="project" value="UniProtKB-ARBA"/>
</dbReference>
<sequence>MRIAIVTESFLPSLNGVTTSVCRVLDRLRETGHDAVVIAPSPAPETYAGFPVRAVTSIPVRQFQVGLPTGEIEDVLREFRPHVVHVASPFVLGARGLTAADRLGLPCVAIYQTDMPSYLEQHGNVAGAATGRAAAKAAWRWIRRIHSLADLTLAPSSAALQDIRAHGVPRTGLWGRGVDTGLFRPEWRADAGSRALRRALAPDGQVLVGYVGRLAPEKEIHRLVDVATIPGTRLVLVGDGPSRTALAEQLSEAVAGSAGRPNLPPVFLGRRSGDDLARAYAAFDVFAHTGTRETFGQTLQEAAACRLPVVAPAMGGPLDLVDHGTTGLLFDPEDPRSIVEHVRSLVEDPALRESMGSAGLAKVAPRSWAALVDQLVGHYEDAIARHGATAA</sequence>
<dbReference type="Proteomes" id="UP000431092">
    <property type="component" value="Unassembled WGS sequence"/>
</dbReference>
<name>A0A6I3IY91_9MICO</name>
<feature type="domain" description="Glycosyl transferase family 1" evidence="4">
    <location>
        <begin position="200"/>
        <end position="359"/>
    </location>
</feature>
<keyword evidence="7" id="KW-1185">Reference proteome</keyword>
<dbReference type="PANTHER" id="PTHR45947:SF3">
    <property type="entry name" value="SULFOQUINOVOSYL TRANSFERASE SQD2"/>
    <property type="match status" value="1"/>
</dbReference>
<dbReference type="EMBL" id="WLVL01000028">
    <property type="protein sequence ID" value="MTB71876.1"/>
    <property type="molecule type" value="Genomic_DNA"/>
</dbReference>
<organism evidence="6 7">
    <name type="scientific">Arsenicicoccus cauae</name>
    <dbReference type="NCBI Taxonomy" id="2663847"/>
    <lineage>
        <taxon>Bacteria</taxon>
        <taxon>Bacillati</taxon>
        <taxon>Actinomycetota</taxon>
        <taxon>Actinomycetes</taxon>
        <taxon>Micrococcales</taxon>
        <taxon>Intrasporangiaceae</taxon>
        <taxon>Arsenicicoccus</taxon>
    </lineage>
</organism>
<dbReference type="InterPro" id="IPR001296">
    <property type="entry name" value="Glyco_trans_1"/>
</dbReference>
<feature type="domain" description="Glycosyltransferase subfamily 4-like N-terminal" evidence="5">
    <location>
        <begin position="15"/>
        <end position="180"/>
    </location>
</feature>
<accession>A0A6I3IY91</accession>
<dbReference type="SUPFAM" id="SSF53756">
    <property type="entry name" value="UDP-Glycosyltransferase/glycogen phosphorylase"/>
    <property type="match status" value="1"/>
</dbReference>
<dbReference type="InterPro" id="IPR050194">
    <property type="entry name" value="Glycosyltransferase_grp1"/>
</dbReference>
<dbReference type="CDD" id="cd03814">
    <property type="entry name" value="GT4-like"/>
    <property type="match status" value="1"/>
</dbReference>